<reference evidence="2 3" key="1">
    <citation type="journal article" date="2014" name="Agronomy (Basel)">
        <title>A Draft Genome Sequence for Ensete ventricosum, the Drought-Tolerant Tree Against Hunger.</title>
        <authorList>
            <person name="Harrison J."/>
            <person name="Moore K.A."/>
            <person name="Paszkiewicz K."/>
            <person name="Jones T."/>
            <person name="Grant M."/>
            <person name="Ambacheew D."/>
            <person name="Muzemil S."/>
            <person name="Studholme D.J."/>
        </authorList>
    </citation>
    <scope>NUCLEOTIDE SEQUENCE [LARGE SCALE GENOMIC DNA]</scope>
</reference>
<dbReference type="EMBL" id="AMZH03030633">
    <property type="protein sequence ID" value="RRT32815.1"/>
    <property type="molecule type" value="Genomic_DNA"/>
</dbReference>
<protein>
    <submittedName>
        <fullName evidence="2">Uncharacterized protein</fullName>
    </submittedName>
</protein>
<dbReference type="AlphaFoldDB" id="A0A426X014"/>
<evidence type="ECO:0000313" key="3">
    <source>
        <dbReference type="Proteomes" id="UP000287651"/>
    </source>
</evidence>
<proteinExistence type="predicted"/>
<name>A0A426X014_ENSVE</name>
<feature type="compositionally biased region" description="Basic and acidic residues" evidence="1">
    <location>
        <begin position="25"/>
        <end position="35"/>
    </location>
</feature>
<sequence>MALLHQSFLSDGRWRDHATPCLTQEVRKPDRRYHPDSPYAPTLLTHADKSPTLNASTTYEPIQDALDIDQLCRIPNAIRRRDLEAIQQ</sequence>
<gene>
    <name evidence="2" type="ORF">B296_00045097</name>
</gene>
<feature type="region of interest" description="Disordered" evidence="1">
    <location>
        <begin position="19"/>
        <end position="56"/>
    </location>
</feature>
<dbReference type="Proteomes" id="UP000287651">
    <property type="component" value="Unassembled WGS sequence"/>
</dbReference>
<evidence type="ECO:0000256" key="1">
    <source>
        <dbReference type="SAM" id="MobiDB-lite"/>
    </source>
</evidence>
<accession>A0A426X014</accession>
<evidence type="ECO:0000313" key="2">
    <source>
        <dbReference type="EMBL" id="RRT32815.1"/>
    </source>
</evidence>
<organism evidence="2 3">
    <name type="scientific">Ensete ventricosum</name>
    <name type="common">Abyssinian banana</name>
    <name type="synonym">Musa ensete</name>
    <dbReference type="NCBI Taxonomy" id="4639"/>
    <lineage>
        <taxon>Eukaryota</taxon>
        <taxon>Viridiplantae</taxon>
        <taxon>Streptophyta</taxon>
        <taxon>Embryophyta</taxon>
        <taxon>Tracheophyta</taxon>
        <taxon>Spermatophyta</taxon>
        <taxon>Magnoliopsida</taxon>
        <taxon>Liliopsida</taxon>
        <taxon>Zingiberales</taxon>
        <taxon>Musaceae</taxon>
        <taxon>Ensete</taxon>
    </lineage>
</organism>
<comment type="caution">
    <text evidence="2">The sequence shown here is derived from an EMBL/GenBank/DDBJ whole genome shotgun (WGS) entry which is preliminary data.</text>
</comment>